<dbReference type="Proteomes" id="UP001151760">
    <property type="component" value="Unassembled WGS sequence"/>
</dbReference>
<keyword evidence="2" id="KW-1185">Reference proteome</keyword>
<accession>A0ABQ4ZZM1</accession>
<name>A0ABQ4ZZM1_9ASTR</name>
<reference evidence="1" key="1">
    <citation type="journal article" date="2022" name="Int. J. Mol. Sci.">
        <title>Draft Genome of Tanacetum Coccineum: Genomic Comparison of Closely Related Tanacetum-Family Plants.</title>
        <authorList>
            <person name="Yamashiro T."/>
            <person name="Shiraishi A."/>
            <person name="Nakayama K."/>
            <person name="Satake H."/>
        </authorList>
    </citation>
    <scope>NUCLEOTIDE SEQUENCE</scope>
</reference>
<organism evidence="1 2">
    <name type="scientific">Tanacetum coccineum</name>
    <dbReference type="NCBI Taxonomy" id="301880"/>
    <lineage>
        <taxon>Eukaryota</taxon>
        <taxon>Viridiplantae</taxon>
        <taxon>Streptophyta</taxon>
        <taxon>Embryophyta</taxon>
        <taxon>Tracheophyta</taxon>
        <taxon>Spermatophyta</taxon>
        <taxon>Magnoliopsida</taxon>
        <taxon>eudicotyledons</taxon>
        <taxon>Gunneridae</taxon>
        <taxon>Pentapetalae</taxon>
        <taxon>asterids</taxon>
        <taxon>campanulids</taxon>
        <taxon>Asterales</taxon>
        <taxon>Asteraceae</taxon>
        <taxon>Asteroideae</taxon>
        <taxon>Anthemideae</taxon>
        <taxon>Anthemidinae</taxon>
        <taxon>Tanacetum</taxon>
    </lineage>
</organism>
<reference evidence="1" key="2">
    <citation type="submission" date="2022-01" db="EMBL/GenBank/DDBJ databases">
        <authorList>
            <person name="Yamashiro T."/>
            <person name="Shiraishi A."/>
            <person name="Satake H."/>
            <person name="Nakayama K."/>
        </authorList>
    </citation>
    <scope>NUCLEOTIDE SEQUENCE</scope>
</reference>
<dbReference type="EMBL" id="BQNB010011760">
    <property type="protein sequence ID" value="GJS94801.1"/>
    <property type="molecule type" value="Genomic_DNA"/>
</dbReference>
<protein>
    <submittedName>
        <fullName evidence="1">Uncharacterized protein</fullName>
    </submittedName>
</protein>
<evidence type="ECO:0000313" key="2">
    <source>
        <dbReference type="Proteomes" id="UP001151760"/>
    </source>
</evidence>
<sequence length="100" mass="10860">MHGGLVQMKFRRALSSLMISEGLNPPSNQASLSEGYGINNFKLRSAPEQLGLLRVILRQWGKSDGEMVSSGAPVVKHDNNCSMTYDGTVSRPINGLDLTL</sequence>
<evidence type="ECO:0000313" key="1">
    <source>
        <dbReference type="EMBL" id="GJS94801.1"/>
    </source>
</evidence>
<gene>
    <name evidence="1" type="ORF">Tco_0801769</name>
</gene>
<comment type="caution">
    <text evidence="1">The sequence shown here is derived from an EMBL/GenBank/DDBJ whole genome shotgun (WGS) entry which is preliminary data.</text>
</comment>
<proteinExistence type="predicted"/>